<dbReference type="InterPro" id="IPR036388">
    <property type="entry name" value="WH-like_DNA-bd_sf"/>
</dbReference>
<evidence type="ECO:0000259" key="5">
    <source>
        <dbReference type="PROSITE" id="PS50931"/>
    </source>
</evidence>
<dbReference type="STRING" id="1774969.AUC69_11170"/>
<evidence type="ECO:0000256" key="2">
    <source>
        <dbReference type="ARBA" id="ARBA00023015"/>
    </source>
</evidence>
<dbReference type="InterPro" id="IPR000847">
    <property type="entry name" value="LysR_HTH_N"/>
</dbReference>
<dbReference type="Proteomes" id="UP000094472">
    <property type="component" value="Unassembled WGS sequence"/>
</dbReference>
<keyword evidence="7" id="KW-1185">Reference proteome</keyword>
<feature type="domain" description="HTH lysR-type" evidence="5">
    <location>
        <begin position="1"/>
        <end position="57"/>
    </location>
</feature>
<keyword evidence="2" id="KW-0805">Transcription regulation</keyword>
<name>A0A1E3VVX3_9HYPH</name>
<dbReference type="PANTHER" id="PTHR30419:SF31">
    <property type="entry name" value="BLR3139 PROTEIN"/>
    <property type="match status" value="1"/>
</dbReference>
<dbReference type="GO" id="GO:0005829">
    <property type="term" value="C:cytosol"/>
    <property type="evidence" value="ECO:0007669"/>
    <property type="project" value="TreeGrafter"/>
</dbReference>
<dbReference type="Gene3D" id="3.40.190.290">
    <property type="match status" value="1"/>
</dbReference>
<dbReference type="GO" id="GO:0003700">
    <property type="term" value="F:DNA-binding transcription factor activity"/>
    <property type="evidence" value="ECO:0007669"/>
    <property type="project" value="InterPro"/>
</dbReference>
<evidence type="ECO:0000313" key="6">
    <source>
        <dbReference type="EMBL" id="ODR97662.1"/>
    </source>
</evidence>
<dbReference type="SUPFAM" id="SSF53850">
    <property type="entry name" value="Periplasmic binding protein-like II"/>
    <property type="match status" value="1"/>
</dbReference>
<evidence type="ECO:0000313" key="7">
    <source>
        <dbReference type="Proteomes" id="UP000094472"/>
    </source>
</evidence>
<accession>A0A1E3VVX3</accession>
<reference evidence="6 7" key="1">
    <citation type="journal article" date="2016" name="Environ. Microbiol.">
        <title>New Methyloceanibacter diversity from North Sea sediments includes methanotroph containing solely the soluble methane monooxygenase.</title>
        <authorList>
            <person name="Vekeman B."/>
            <person name="Kerckhof F.M."/>
            <person name="Cremers G."/>
            <person name="de Vos P."/>
            <person name="Vandamme P."/>
            <person name="Boon N."/>
            <person name="Op den Camp H.J."/>
            <person name="Heylen K."/>
        </authorList>
    </citation>
    <scope>NUCLEOTIDE SEQUENCE [LARGE SCALE GENOMIC DNA]</scope>
    <source>
        <strain evidence="6 7">R-67175</strain>
    </source>
</reference>
<protein>
    <submittedName>
        <fullName evidence="6">LysR family transcriptional regulator</fullName>
    </submittedName>
</protein>
<comment type="similarity">
    <text evidence="1">Belongs to the LysR transcriptional regulatory family.</text>
</comment>
<dbReference type="OrthoDB" id="9775392at2"/>
<dbReference type="InterPro" id="IPR005119">
    <property type="entry name" value="LysR_subst-bd"/>
</dbReference>
<dbReference type="PANTHER" id="PTHR30419">
    <property type="entry name" value="HTH-TYPE TRANSCRIPTIONAL REGULATOR YBHD"/>
    <property type="match status" value="1"/>
</dbReference>
<dbReference type="AlphaFoldDB" id="A0A1E3VVX3"/>
<evidence type="ECO:0000256" key="4">
    <source>
        <dbReference type="ARBA" id="ARBA00023163"/>
    </source>
</evidence>
<dbReference type="GO" id="GO:0003677">
    <property type="term" value="F:DNA binding"/>
    <property type="evidence" value="ECO:0007669"/>
    <property type="project" value="UniProtKB-KW"/>
</dbReference>
<proteinExistence type="inferred from homology"/>
<keyword evidence="3" id="KW-0238">DNA-binding</keyword>
<dbReference type="Pfam" id="PF00126">
    <property type="entry name" value="HTH_1"/>
    <property type="match status" value="1"/>
</dbReference>
<comment type="caution">
    <text evidence="6">The sequence shown here is derived from an EMBL/GenBank/DDBJ whole genome shotgun (WGS) entry which is preliminary data.</text>
</comment>
<dbReference type="FunFam" id="1.10.10.10:FF:000001">
    <property type="entry name" value="LysR family transcriptional regulator"/>
    <property type="match status" value="1"/>
</dbReference>
<dbReference type="PROSITE" id="PS50931">
    <property type="entry name" value="HTH_LYSR"/>
    <property type="match status" value="1"/>
</dbReference>
<dbReference type="CDD" id="cd05466">
    <property type="entry name" value="PBP2_LTTR_substrate"/>
    <property type="match status" value="1"/>
</dbReference>
<sequence>MIDKLEFIIALARERHFGHAAEACGVSQPTFSAGIKQLEDTMGVLLVERGSRFRGFTPEGERVLDWARRIVGDTRAMRQEIDALKHGLSGHIRLAAIPTALAMMSMITTPYRAQHPDVRFTIWSRNSIEVLGMLENLEIDAGLTYLDNEPLGRVQTVPLYSEQYRLLASSDSPLGDRDTVTWAEVGQVPLCLLTPDMQNRRIIEGLLRQAGSEVAPTLESDSIIVLFAHVRTGKWASVMPAKLAEALGLTEKVRAIPIVEPEVSHSIGLVVPQRNPLTPLINALVNEAKQLAPILNAAVPSGPVVAELLKPKARADG</sequence>
<dbReference type="Gene3D" id="1.10.10.10">
    <property type="entry name" value="Winged helix-like DNA-binding domain superfamily/Winged helix DNA-binding domain"/>
    <property type="match status" value="1"/>
</dbReference>
<dbReference type="Pfam" id="PF03466">
    <property type="entry name" value="LysR_substrate"/>
    <property type="match status" value="1"/>
</dbReference>
<dbReference type="EMBL" id="LPWF01000025">
    <property type="protein sequence ID" value="ODR97662.1"/>
    <property type="molecule type" value="Genomic_DNA"/>
</dbReference>
<dbReference type="SUPFAM" id="SSF46785">
    <property type="entry name" value="Winged helix' DNA-binding domain"/>
    <property type="match status" value="1"/>
</dbReference>
<organism evidence="6 7">
    <name type="scientific">Methyloceanibacter superfactus</name>
    <dbReference type="NCBI Taxonomy" id="1774969"/>
    <lineage>
        <taxon>Bacteria</taxon>
        <taxon>Pseudomonadati</taxon>
        <taxon>Pseudomonadota</taxon>
        <taxon>Alphaproteobacteria</taxon>
        <taxon>Hyphomicrobiales</taxon>
        <taxon>Hyphomicrobiaceae</taxon>
        <taxon>Methyloceanibacter</taxon>
    </lineage>
</organism>
<dbReference type="RefSeq" id="WP_069441750.1">
    <property type="nucleotide sequence ID" value="NZ_LPWF01000025.1"/>
</dbReference>
<evidence type="ECO:0000256" key="3">
    <source>
        <dbReference type="ARBA" id="ARBA00023125"/>
    </source>
</evidence>
<gene>
    <name evidence="6" type="ORF">AUC69_11170</name>
</gene>
<evidence type="ECO:0000256" key="1">
    <source>
        <dbReference type="ARBA" id="ARBA00009437"/>
    </source>
</evidence>
<dbReference type="InterPro" id="IPR036390">
    <property type="entry name" value="WH_DNA-bd_sf"/>
</dbReference>
<dbReference type="InterPro" id="IPR050950">
    <property type="entry name" value="HTH-type_LysR_regulators"/>
</dbReference>
<dbReference type="PRINTS" id="PR00039">
    <property type="entry name" value="HTHLYSR"/>
</dbReference>
<keyword evidence="4" id="KW-0804">Transcription</keyword>